<evidence type="ECO:0000313" key="2">
    <source>
        <dbReference type="EMBL" id="POS02797.1"/>
    </source>
</evidence>
<dbReference type="PROSITE" id="PS51257">
    <property type="entry name" value="PROKAR_LIPOPROTEIN"/>
    <property type="match status" value="1"/>
</dbReference>
<dbReference type="AlphaFoldDB" id="A0A2S4NAS5"/>
<organism evidence="2 3">
    <name type="scientific">Flavobacterium croceum DSM 17960</name>
    <dbReference type="NCBI Taxonomy" id="1121886"/>
    <lineage>
        <taxon>Bacteria</taxon>
        <taxon>Pseudomonadati</taxon>
        <taxon>Bacteroidota</taxon>
        <taxon>Flavobacteriia</taxon>
        <taxon>Flavobacteriales</taxon>
        <taxon>Flavobacteriaceae</taxon>
        <taxon>Flavobacterium</taxon>
    </lineage>
</organism>
<dbReference type="Proteomes" id="UP000237056">
    <property type="component" value="Unassembled WGS sequence"/>
</dbReference>
<reference evidence="2 3" key="1">
    <citation type="submission" date="2018-01" db="EMBL/GenBank/DDBJ databases">
        <title>Genomic Encyclopedia of Type Strains, Phase I: the one thousand microbial genomes (KMG-I) project.</title>
        <authorList>
            <person name="Goeker M."/>
        </authorList>
    </citation>
    <scope>NUCLEOTIDE SEQUENCE [LARGE SCALE GENOMIC DNA]</scope>
    <source>
        <strain evidence="2 3">DSM 17960</strain>
    </source>
</reference>
<feature type="domain" description="PrcB C-terminal" evidence="1">
    <location>
        <begin position="79"/>
        <end position="135"/>
    </location>
</feature>
<proteinExistence type="predicted"/>
<accession>A0A2S4NAS5</accession>
<dbReference type="InterPro" id="IPR025748">
    <property type="entry name" value="PrcB_C_dom"/>
</dbReference>
<sequence>MKILTKTVTFIVLLVLIGCGTSKPYISSDKYDVLTGDEFNGASFQFFEIIDSEKEFNMLLQDDLIKKFVKKEDITNSNFILVNLGEKPTTGYTIEVAKLEELQDKIIVTLVENAPSKKDDIQQITTKPYCVVRIKSKKPLEIKTPE</sequence>
<gene>
    <name evidence="2" type="ORF">Q361_102110</name>
</gene>
<name>A0A2S4NAS5_9FLAO</name>
<dbReference type="EMBL" id="PQNY01000002">
    <property type="protein sequence ID" value="POS02797.1"/>
    <property type="molecule type" value="Genomic_DNA"/>
</dbReference>
<dbReference type="GO" id="GO:0008233">
    <property type="term" value="F:peptidase activity"/>
    <property type="evidence" value="ECO:0007669"/>
    <property type="project" value="UniProtKB-KW"/>
</dbReference>
<keyword evidence="3" id="KW-1185">Reference proteome</keyword>
<comment type="caution">
    <text evidence="2">The sequence shown here is derived from an EMBL/GenBank/DDBJ whole genome shotgun (WGS) entry which is preliminary data.</text>
</comment>
<evidence type="ECO:0000313" key="3">
    <source>
        <dbReference type="Proteomes" id="UP000237056"/>
    </source>
</evidence>
<dbReference type="GO" id="GO:0006508">
    <property type="term" value="P:proteolysis"/>
    <property type="evidence" value="ECO:0007669"/>
    <property type="project" value="UniProtKB-KW"/>
</dbReference>
<keyword evidence="2" id="KW-0378">Hydrolase</keyword>
<dbReference type="RefSeq" id="WP_169929243.1">
    <property type="nucleotide sequence ID" value="NZ_PQNY01000002.1"/>
</dbReference>
<dbReference type="Pfam" id="PF14343">
    <property type="entry name" value="PrcB_C"/>
    <property type="match status" value="1"/>
</dbReference>
<keyword evidence="2" id="KW-0645">Protease</keyword>
<protein>
    <submittedName>
        <fullName evidence="2">Protease stability complex PrcB-like protein</fullName>
    </submittedName>
</protein>
<evidence type="ECO:0000259" key="1">
    <source>
        <dbReference type="Pfam" id="PF14343"/>
    </source>
</evidence>